<dbReference type="EMBL" id="SWLB01000018">
    <property type="protein sequence ID" value="KAF3326353.1"/>
    <property type="molecule type" value="Genomic_DNA"/>
</dbReference>
<dbReference type="InterPro" id="IPR026055">
    <property type="entry name" value="FAR"/>
</dbReference>
<dbReference type="Proteomes" id="UP000623129">
    <property type="component" value="Unassembled WGS sequence"/>
</dbReference>
<dbReference type="Gene3D" id="3.40.50.720">
    <property type="entry name" value="NAD(P)-binding Rossmann-like Domain"/>
    <property type="match status" value="1"/>
</dbReference>
<comment type="similarity">
    <text evidence="1 4">Belongs to the fatty acyl-CoA reductase family.</text>
</comment>
<dbReference type="GO" id="GO:0102965">
    <property type="term" value="F:alcohol-forming long-chain fatty acyl-CoA reductase activity"/>
    <property type="evidence" value="ECO:0007669"/>
    <property type="project" value="UniProtKB-EC"/>
</dbReference>
<evidence type="ECO:0000256" key="1">
    <source>
        <dbReference type="ARBA" id="ARBA00005928"/>
    </source>
</evidence>
<dbReference type="InterPro" id="IPR033640">
    <property type="entry name" value="FAR_C"/>
</dbReference>
<comment type="function">
    <text evidence="4">Catalyzes the reduction of fatty acyl-CoA to fatty alcohols.</text>
</comment>
<dbReference type="SUPFAM" id="SSF51735">
    <property type="entry name" value="NAD(P)-binding Rossmann-fold domains"/>
    <property type="match status" value="1"/>
</dbReference>
<evidence type="ECO:0000256" key="3">
    <source>
        <dbReference type="ARBA" id="ARBA00023098"/>
    </source>
</evidence>
<dbReference type="InterPro" id="IPR013120">
    <property type="entry name" value="FAR_NAD-bd"/>
</dbReference>
<organism evidence="7 8">
    <name type="scientific">Carex littledalei</name>
    <dbReference type="NCBI Taxonomy" id="544730"/>
    <lineage>
        <taxon>Eukaryota</taxon>
        <taxon>Viridiplantae</taxon>
        <taxon>Streptophyta</taxon>
        <taxon>Embryophyta</taxon>
        <taxon>Tracheophyta</taxon>
        <taxon>Spermatophyta</taxon>
        <taxon>Magnoliopsida</taxon>
        <taxon>Liliopsida</taxon>
        <taxon>Poales</taxon>
        <taxon>Cyperaceae</taxon>
        <taxon>Cyperoideae</taxon>
        <taxon>Cariceae</taxon>
        <taxon>Carex</taxon>
        <taxon>Carex subgen. Euthyceras</taxon>
    </lineage>
</organism>
<dbReference type="CDD" id="cd05236">
    <property type="entry name" value="FAR-N_SDR_e"/>
    <property type="match status" value="1"/>
</dbReference>
<feature type="domain" description="Fatty acyl-CoA reductase C-terminal" evidence="5">
    <location>
        <begin position="499"/>
        <end position="572"/>
    </location>
</feature>
<comment type="caution">
    <text evidence="7">The sequence shown here is derived from an EMBL/GenBank/DDBJ whole genome shotgun (WGS) entry which is preliminary data.</text>
</comment>
<evidence type="ECO:0000259" key="6">
    <source>
        <dbReference type="Pfam" id="PF07993"/>
    </source>
</evidence>
<reference evidence="7" key="1">
    <citation type="submission" date="2020-01" db="EMBL/GenBank/DDBJ databases">
        <title>Genome sequence of Kobresia littledalei, the first chromosome-level genome in the family Cyperaceae.</title>
        <authorList>
            <person name="Qu G."/>
        </authorList>
    </citation>
    <scope>NUCLEOTIDE SEQUENCE</scope>
    <source>
        <strain evidence="7">C.B.Clarke</strain>
        <tissue evidence="7">Leaf</tissue>
    </source>
</reference>
<dbReference type="CDD" id="cd09071">
    <property type="entry name" value="FAR_C"/>
    <property type="match status" value="1"/>
</dbReference>
<keyword evidence="4" id="KW-0560">Oxidoreductase</keyword>
<comment type="catalytic activity">
    <reaction evidence="4">
        <text>a long-chain fatty acyl-CoA + 2 NADPH + 2 H(+) = a long-chain primary fatty alcohol + 2 NADP(+) + CoA</text>
        <dbReference type="Rhea" id="RHEA:52716"/>
        <dbReference type="ChEBI" id="CHEBI:15378"/>
        <dbReference type="ChEBI" id="CHEBI:57287"/>
        <dbReference type="ChEBI" id="CHEBI:57783"/>
        <dbReference type="ChEBI" id="CHEBI:58349"/>
        <dbReference type="ChEBI" id="CHEBI:77396"/>
        <dbReference type="ChEBI" id="CHEBI:83139"/>
        <dbReference type="EC" id="1.2.1.84"/>
    </reaction>
</comment>
<dbReference type="EC" id="1.2.1.84" evidence="4"/>
<accession>A0A833VK45</accession>
<dbReference type="AlphaFoldDB" id="A0A833VK45"/>
<sequence>MESSCLNYSHVMKKPPILISSQRDKLLQRSTFSFPLQKKNSTKINYFHLNGDFGTLNGNSCVFPKCQAQTISNTFCAHPEIGNEGIGIVRFLQGKNFLITGATGFLGKVLIEKILRTNPDVGKFYIIIKAKDDEAAKERLINEIVDTELFQSLQEIHGKNYRDFMLEKIIPVLGDVRETGIGIKSEIAEKIAEEVDIIVNSAANTTFDERYDVALDINTLGPYRLMSFAKRMKQLKLFLHVSTAYVNGQRQGVISERPFCLGDTISSEIRSSNKDIPVLDIEAEIKLAFSSTTKDDASDVQEMKDLGLKRAKLYGWQDTYVFTKAMGEMVINSMRGEIPVVTIRPSVIESTFKEPFPGWMEGNRMMDPIVLYYGKGQLTGFLVDSCGVLDVVPADMVVNATIAAMAKHASCTDPGTHIYHVASSNVNPLVFNQLADIMFEHFSAFPYVDSTGQPIQVEPLKLFHDMSEFSNFILTDAMEKSAKIAGSVSKERVSDRLKALFMKLVERTKYLATIYEPYTFYGGRFDNANTEELIDEMSEEERENFQFDVESINWKDYIANVHIPGLRKHVMKGRGTNP</sequence>
<dbReference type="GO" id="GO:0010345">
    <property type="term" value="P:suberin biosynthetic process"/>
    <property type="evidence" value="ECO:0007669"/>
    <property type="project" value="TreeGrafter"/>
</dbReference>
<dbReference type="InterPro" id="IPR036291">
    <property type="entry name" value="NAD(P)-bd_dom_sf"/>
</dbReference>
<keyword evidence="8" id="KW-1185">Reference proteome</keyword>
<dbReference type="PANTHER" id="PTHR11011">
    <property type="entry name" value="MALE STERILITY PROTEIN 2-RELATED"/>
    <property type="match status" value="1"/>
</dbReference>
<gene>
    <name evidence="7" type="ORF">FCM35_KLT07983</name>
</gene>
<name>A0A833VK45_9POAL</name>
<evidence type="ECO:0000259" key="5">
    <source>
        <dbReference type="Pfam" id="PF03015"/>
    </source>
</evidence>
<protein>
    <recommendedName>
        <fullName evidence="4">Fatty acyl-CoA reductase</fullName>
        <ecNumber evidence="4">1.2.1.84</ecNumber>
    </recommendedName>
</protein>
<dbReference type="GO" id="GO:0035336">
    <property type="term" value="P:long-chain fatty-acyl-CoA metabolic process"/>
    <property type="evidence" value="ECO:0007669"/>
    <property type="project" value="TreeGrafter"/>
</dbReference>
<dbReference type="OrthoDB" id="429813at2759"/>
<evidence type="ECO:0000256" key="2">
    <source>
        <dbReference type="ARBA" id="ARBA00022516"/>
    </source>
</evidence>
<feature type="domain" description="Thioester reductase (TE)" evidence="6">
    <location>
        <begin position="99"/>
        <end position="401"/>
    </location>
</feature>
<keyword evidence="4" id="KW-0521">NADP</keyword>
<keyword evidence="2 4" id="KW-0444">Lipid biosynthesis</keyword>
<evidence type="ECO:0000313" key="8">
    <source>
        <dbReference type="Proteomes" id="UP000623129"/>
    </source>
</evidence>
<dbReference type="GO" id="GO:0080019">
    <property type="term" value="F:alcohol-forming very long-chain fatty acyl-CoA reductase activity"/>
    <property type="evidence" value="ECO:0007669"/>
    <property type="project" value="InterPro"/>
</dbReference>
<dbReference type="Pfam" id="PF03015">
    <property type="entry name" value="Sterile"/>
    <property type="match status" value="1"/>
</dbReference>
<dbReference type="PANTHER" id="PTHR11011:SF45">
    <property type="entry name" value="FATTY ACYL-COA REDUCTASE CG8306-RELATED"/>
    <property type="match status" value="1"/>
</dbReference>
<proteinExistence type="inferred from homology"/>
<evidence type="ECO:0000256" key="4">
    <source>
        <dbReference type="RuleBase" id="RU363097"/>
    </source>
</evidence>
<keyword evidence="3 4" id="KW-0443">Lipid metabolism</keyword>
<dbReference type="Pfam" id="PF07993">
    <property type="entry name" value="NAD_binding_4"/>
    <property type="match status" value="1"/>
</dbReference>
<evidence type="ECO:0000313" key="7">
    <source>
        <dbReference type="EMBL" id="KAF3326353.1"/>
    </source>
</evidence>